<dbReference type="OrthoDB" id="8163869at2"/>
<organism evidence="1 2">
    <name type="scientific">Bosea lupini</name>
    <dbReference type="NCBI Taxonomy" id="1036779"/>
    <lineage>
        <taxon>Bacteria</taxon>
        <taxon>Pseudomonadati</taxon>
        <taxon>Pseudomonadota</taxon>
        <taxon>Alphaproteobacteria</taxon>
        <taxon>Hyphomicrobiales</taxon>
        <taxon>Boseaceae</taxon>
        <taxon>Bosea</taxon>
    </lineage>
</organism>
<proteinExistence type="predicted"/>
<dbReference type="EMBL" id="FOAN01000008">
    <property type="protein sequence ID" value="SEM20583.1"/>
    <property type="molecule type" value="Genomic_DNA"/>
</dbReference>
<evidence type="ECO:0000313" key="1">
    <source>
        <dbReference type="EMBL" id="SEM20583.1"/>
    </source>
</evidence>
<dbReference type="AlphaFoldDB" id="A0A1H7WGE7"/>
<keyword evidence="2" id="KW-1185">Reference proteome</keyword>
<gene>
    <name evidence="1" type="ORF">SAMN04515666_108164</name>
</gene>
<dbReference type="RefSeq" id="WP_091839979.1">
    <property type="nucleotide sequence ID" value="NZ_FOAN01000008.1"/>
</dbReference>
<dbReference type="Proteomes" id="UP000199664">
    <property type="component" value="Unassembled WGS sequence"/>
</dbReference>
<sequence length="84" mass="9564">MRPQPKSSPVSNAVAITGPSGRRELYRELCQDEDGNSYTVLIYRTFPDLQITHYTLEDGTPVRLIDDCLFEIESTGRTLNRCEL</sequence>
<protein>
    <submittedName>
        <fullName evidence="1">Uncharacterized protein</fullName>
    </submittedName>
</protein>
<name>A0A1H7WGE7_9HYPH</name>
<evidence type="ECO:0000313" key="2">
    <source>
        <dbReference type="Proteomes" id="UP000199664"/>
    </source>
</evidence>
<accession>A0A1H7WGE7</accession>
<reference evidence="2" key="1">
    <citation type="submission" date="2016-10" db="EMBL/GenBank/DDBJ databases">
        <authorList>
            <person name="Varghese N."/>
            <person name="Submissions S."/>
        </authorList>
    </citation>
    <scope>NUCLEOTIDE SEQUENCE [LARGE SCALE GENOMIC DNA]</scope>
    <source>
        <strain evidence="2">LMG 26383,CCUG 61248,R- 45681</strain>
    </source>
</reference>